<dbReference type="GO" id="GO:0016747">
    <property type="term" value="F:acyltransferase activity, transferring groups other than amino-acyl groups"/>
    <property type="evidence" value="ECO:0007669"/>
    <property type="project" value="TreeGrafter"/>
</dbReference>
<dbReference type="Gene3D" id="3.30.559.10">
    <property type="entry name" value="Chloramphenicol acetyltransferase-like domain"/>
    <property type="match status" value="2"/>
</dbReference>
<dbReference type="PANTHER" id="PTHR31642">
    <property type="entry name" value="TRICHOTHECENE 3-O-ACETYLTRANSFERASE"/>
    <property type="match status" value="1"/>
</dbReference>
<comment type="caution">
    <text evidence="2">The sequence shown here is derived from an EMBL/GenBank/DDBJ whole genome shotgun (WGS) entry which is preliminary data.</text>
</comment>
<dbReference type="PANTHER" id="PTHR31642:SF310">
    <property type="entry name" value="FATTY ALCOHOL:CAFFEOYL-COA ACYLTRANSFERASE"/>
    <property type="match status" value="1"/>
</dbReference>
<reference evidence="2" key="1">
    <citation type="submission" date="2020-11" db="EMBL/GenBank/DDBJ databases">
        <authorList>
            <consortium name="DOE Joint Genome Institute"/>
            <person name="Ahrendt S."/>
            <person name="Riley R."/>
            <person name="Andreopoulos W."/>
            <person name="Labutti K."/>
            <person name="Pangilinan J."/>
            <person name="Ruiz-Duenas F.J."/>
            <person name="Barrasa J.M."/>
            <person name="Sanchez-Garcia M."/>
            <person name="Camarero S."/>
            <person name="Miyauchi S."/>
            <person name="Serrano A."/>
            <person name="Linde D."/>
            <person name="Babiker R."/>
            <person name="Drula E."/>
            <person name="Ayuso-Fernandez I."/>
            <person name="Pacheco R."/>
            <person name="Padilla G."/>
            <person name="Ferreira P."/>
            <person name="Barriuso J."/>
            <person name="Kellner H."/>
            <person name="Castanera R."/>
            <person name="Alfaro M."/>
            <person name="Ramirez L."/>
            <person name="Pisabarro A.G."/>
            <person name="Kuo A."/>
            <person name="Tritt A."/>
            <person name="Lipzen A."/>
            <person name="He G."/>
            <person name="Yan M."/>
            <person name="Ng V."/>
            <person name="Cullen D."/>
            <person name="Martin F."/>
            <person name="Rosso M.-N."/>
            <person name="Henrissat B."/>
            <person name="Hibbett D."/>
            <person name="Martinez A.T."/>
            <person name="Grigoriev I.V."/>
        </authorList>
    </citation>
    <scope>NUCLEOTIDE SEQUENCE</scope>
    <source>
        <strain evidence="2">CBS 247.69</strain>
    </source>
</reference>
<dbReference type="InterPro" id="IPR050317">
    <property type="entry name" value="Plant_Fungal_Acyltransferase"/>
</dbReference>
<evidence type="ECO:0000313" key="2">
    <source>
        <dbReference type="EMBL" id="KAF9462910.1"/>
    </source>
</evidence>
<proteinExistence type="predicted"/>
<dbReference type="Proteomes" id="UP000807353">
    <property type="component" value="Unassembled WGS sequence"/>
</dbReference>
<dbReference type="OrthoDB" id="444127at2759"/>
<dbReference type="InterPro" id="IPR023213">
    <property type="entry name" value="CAT-like_dom_sf"/>
</dbReference>
<dbReference type="GO" id="GO:0044550">
    <property type="term" value="P:secondary metabolite biosynthetic process"/>
    <property type="evidence" value="ECO:0007669"/>
    <property type="project" value="TreeGrafter"/>
</dbReference>
<organism evidence="2 3">
    <name type="scientific">Collybia nuda</name>
    <dbReference type="NCBI Taxonomy" id="64659"/>
    <lineage>
        <taxon>Eukaryota</taxon>
        <taxon>Fungi</taxon>
        <taxon>Dikarya</taxon>
        <taxon>Basidiomycota</taxon>
        <taxon>Agaricomycotina</taxon>
        <taxon>Agaricomycetes</taxon>
        <taxon>Agaricomycetidae</taxon>
        <taxon>Agaricales</taxon>
        <taxon>Tricholomatineae</taxon>
        <taxon>Clitocybaceae</taxon>
        <taxon>Collybia</taxon>
    </lineage>
</organism>
<dbReference type="AlphaFoldDB" id="A0A9P6CI32"/>
<sequence length="520" mass="57283">MDSSNPTAELIYRTRLFPDTPLTITHTPLSILDSTVIRFSPSAAIWAYKQAPPLHTLSASLTVTLNSYPQWAGQLRRVPYLYHGDHTQRHGRLMITYGAPSDPGIEYVVAHSPSTLYSLQMETPANGCTIASFPSDELLNHTTPLALHDAVQFDGLPSVVVQVTTFSDGGAVIAVKMAHPIADAQTLLRFSHDWAAVSSSILAGVPRPSLSPVFDPRLLDQAAAGVIDALYPNPAILAVSRELPQHRYDLWASAKDCPPSFEFATSIPPLLSPDEVGPIGNALSWSDWDSTAPVARYFITFDATELEGIWLDASSKTSVSHLDALLAHIWALIVRARGLGEDEPYYLDITFGLRDRLNPPLPQNYVGSPLTLTKVMITGREGTMHQLEAISKSIRSSLNAFNPSSLSAMLHEYAFESDSGRMWNAFFGQRNTIVTSWLKLGVRDVNFGTGVPIYAEAVMPSVDGLIQVMEASPCRIEGRNFKWYDNPVNVSLHLRTDVMERVLQDPMLRKYRVSSTLGER</sequence>
<protein>
    <submittedName>
        <fullName evidence="2">Transferase family-domain-containing protein</fullName>
    </submittedName>
</protein>
<evidence type="ECO:0000313" key="3">
    <source>
        <dbReference type="Proteomes" id="UP000807353"/>
    </source>
</evidence>
<keyword evidence="3" id="KW-1185">Reference proteome</keyword>
<dbReference type="Pfam" id="PF02458">
    <property type="entry name" value="Transferase"/>
    <property type="match status" value="2"/>
</dbReference>
<accession>A0A9P6CI32</accession>
<dbReference type="EMBL" id="MU150267">
    <property type="protein sequence ID" value="KAF9462910.1"/>
    <property type="molecule type" value="Genomic_DNA"/>
</dbReference>
<name>A0A9P6CI32_9AGAR</name>
<evidence type="ECO:0000256" key="1">
    <source>
        <dbReference type="ARBA" id="ARBA00022679"/>
    </source>
</evidence>
<keyword evidence="1 2" id="KW-0808">Transferase</keyword>
<gene>
    <name evidence="2" type="ORF">BDZ94DRAFT_1322210</name>
</gene>